<dbReference type="EMBL" id="JAVIJP010000007">
    <property type="protein sequence ID" value="KAL3651166.1"/>
    <property type="molecule type" value="Genomic_DNA"/>
</dbReference>
<keyword evidence="2" id="KW-1185">Reference proteome</keyword>
<reference evidence="2" key="1">
    <citation type="journal article" date="2024" name="IScience">
        <title>Strigolactones Initiate the Formation of Haustorium-like Structures in Castilleja.</title>
        <authorList>
            <person name="Buerger M."/>
            <person name="Peterson D."/>
            <person name="Chory J."/>
        </authorList>
    </citation>
    <scope>NUCLEOTIDE SEQUENCE [LARGE SCALE GENOMIC DNA]</scope>
</reference>
<evidence type="ECO:0000313" key="2">
    <source>
        <dbReference type="Proteomes" id="UP001632038"/>
    </source>
</evidence>
<sequence length="41" mass="4498">MGTVVEATKKEVNGSAALKDKKVTVVFVLFEKEREYEGPIG</sequence>
<proteinExistence type="predicted"/>
<gene>
    <name evidence="1" type="ORF">CASFOL_007569</name>
</gene>
<evidence type="ECO:0000313" key="1">
    <source>
        <dbReference type="EMBL" id="KAL3651166.1"/>
    </source>
</evidence>
<comment type="caution">
    <text evidence="1">The sequence shown here is derived from an EMBL/GenBank/DDBJ whole genome shotgun (WGS) entry which is preliminary data.</text>
</comment>
<accession>A0ABD3EAG2</accession>
<dbReference type="AlphaFoldDB" id="A0ABD3EAG2"/>
<protein>
    <submittedName>
        <fullName evidence="1">Uncharacterized protein</fullName>
    </submittedName>
</protein>
<organism evidence="1 2">
    <name type="scientific">Castilleja foliolosa</name>
    <dbReference type="NCBI Taxonomy" id="1961234"/>
    <lineage>
        <taxon>Eukaryota</taxon>
        <taxon>Viridiplantae</taxon>
        <taxon>Streptophyta</taxon>
        <taxon>Embryophyta</taxon>
        <taxon>Tracheophyta</taxon>
        <taxon>Spermatophyta</taxon>
        <taxon>Magnoliopsida</taxon>
        <taxon>eudicotyledons</taxon>
        <taxon>Gunneridae</taxon>
        <taxon>Pentapetalae</taxon>
        <taxon>asterids</taxon>
        <taxon>lamiids</taxon>
        <taxon>Lamiales</taxon>
        <taxon>Orobanchaceae</taxon>
        <taxon>Pedicularideae</taxon>
        <taxon>Castillejinae</taxon>
        <taxon>Castilleja</taxon>
    </lineage>
</organism>
<dbReference type="Proteomes" id="UP001632038">
    <property type="component" value="Unassembled WGS sequence"/>
</dbReference>
<name>A0ABD3EAG2_9LAMI</name>